<keyword evidence="4" id="KW-0378">Hydrolase</keyword>
<dbReference type="FunFam" id="3.40.50.300:FF:000149">
    <property type="entry name" value="Nuclear valosin-containing protein-like"/>
    <property type="match status" value="1"/>
</dbReference>
<keyword evidence="6" id="KW-0472">Membrane</keyword>
<dbReference type="InterPro" id="IPR027417">
    <property type="entry name" value="P-loop_NTPase"/>
</dbReference>
<evidence type="ECO:0000256" key="7">
    <source>
        <dbReference type="ARBA" id="ARBA00032509"/>
    </source>
</evidence>
<dbReference type="Pfam" id="PF00004">
    <property type="entry name" value="AAA"/>
    <property type="match status" value="2"/>
</dbReference>
<dbReference type="GO" id="GO:0016558">
    <property type="term" value="P:protein import into peroxisome matrix"/>
    <property type="evidence" value="ECO:0007669"/>
    <property type="project" value="TreeGrafter"/>
</dbReference>
<comment type="similarity">
    <text evidence="2">Belongs to the AAA ATPase family.</text>
</comment>
<evidence type="ECO:0000259" key="11">
    <source>
        <dbReference type="SMART" id="SM00382"/>
    </source>
</evidence>
<dbReference type="AlphaFoldDB" id="S9TQF4"/>
<reference evidence="12 13" key="1">
    <citation type="journal article" date="2013" name="PLoS ONE">
        <title>Predicting the Proteins of Angomonas deanei, Strigomonas culicis and Their Respective Endosymbionts Reveals New Aspects of the Trypanosomatidae Family.</title>
        <authorList>
            <person name="Motta M.C."/>
            <person name="Martins A.C."/>
            <person name="de Souza S.S."/>
            <person name="Catta-Preta C.M."/>
            <person name="Silva R."/>
            <person name="Klein C.C."/>
            <person name="de Almeida L.G."/>
            <person name="de Lima Cunha O."/>
            <person name="Ciapina L.P."/>
            <person name="Brocchi M."/>
            <person name="Colabardini A.C."/>
            <person name="de Araujo Lima B."/>
            <person name="Machado C.R."/>
            <person name="de Almeida Soares C.M."/>
            <person name="Probst C.M."/>
            <person name="de Menezes C.B."/>
            <person name="Thompson C.E."/>
            <person name="Bartholomeu D.C."/>
            <person name="Gradia D.F."/>
            <person name="Pavoni D.P."/>
            <person name="Grisard E.C."/>
            <person name="Fantinatti-Garboggini F."/>
            <person name="Marchini F.K."/>
            <person name="Rodrigues-Luiz G.F."/>
            <person name="Wagner G."/>
            <person name="Goldman G.H."/>
            <person name="Fietto J.L."/>
            <person name="Elias M.C."/>
            <person name="Goldman M.H."/>
            <person name="Sagot M.F."/>
            <person name="Pereira M."/>
            <person name="Stoco P.H."/>
            <person name="de Mendonca-Neto R.P."/>
            <person name="Teixeira S.M."/>
            <person name="Maciel T.E."/>
            <person name="de Oliveira Mendes T.A."/>
            <person name="Urmenyi T.P."/>
            <person name="de Souza W."/>
            <person name="Schenkman S."/>
            <person name="de Vasconcelos A.T."/>
        </authorList>
    </citation>
    <scope>NUCLEOTIDE SEQUENCE [LARGE SCALE GENOMIC DNA]</scope>
</reference>
<evidence type="ECO:0000256" key="8">
    <source>
        <dbReference type="ARBA" id="ARBA00034532"/>
    </source>
</evidence>
<evidence type="ECO:0000256" key="10">
    <source>
        <dbReference type="SAM" id="SignalP"/>
    </source>
</evidence>
<feature type="domain" description="AAA+ ATPase" evidence="11">
    <location>
        <begin position="394"/>
        <end position="503"/>
    </location>
</feature>
<dbReference type="GO" id="GO:0005524">
    <property type="term" value="F:ATP binding"/>
    <property type="evidence" value="ECO:0007669"/>
    <property type="project" value="UniProtKB-KW"/>
</dbReference>
<gene>
    <name evidence="12" type="ORF">STCU_08945</name>
</gene>
<keyword evidence="13" id="KW-1185">Reference proteome</keyword>
<feature type="chain" id="PRO_5004557957" description="Peroxisomal ATPase PEX1" evidence="10">
    <location>
        <begin position="19"/>
        <end position="956"/>
    </location>
</feature>
<feature type="region of interest" description="Disordered" evidence="9">
    <location>
        <begin position="233"/>
        <end position="257"/>
    </location>
</feature>
<dbReference type="InterPro" id="IPR050168">
    <property type="entry name" value="AAA_ATPase_domain"/>
</dbReference>
<feature type="domain" description="AAA+ ATPase" evidence="11">
    <location>
        <begin position="656"/>
        <end position="792"/>
    </location>
</feature>
<dbReference type="GO" id="GO:0005829">
    <property type="term" value="C:cytosol"/>
    <property type="evidence" value="ECO:0007669"/>
    <property type="project" value="TreeGrafter"/>
</dbReference>
<dbReference type="Pfam" id="PF09262">
    <property type="entry name" value="PEX-1N"/>
    <property type="match status" value="1"/>
</dbReference>
<dbReference type="PANTHER" id="PTHR23077:SF12">
    <property type="entry name" value="PEROXISOMAL ATPASE PEX1"/>
    <property type="match status" value="1"/>
</dbReference>
<dbReference type="Gene3D" id="1.10.8.60">
    <property type="match status" value="1"/>
</dbReference>
<evidence type="ECO:0000256" key="3">
    <source>
        <dbReference type="ARBA" id="ARBA00022741"/>
    </source>
</evidence>
<dbReference type="Proteomes" id="UP000015354">
    <property type="component" value="Unassembled WGS sequence"/>
</dbReference>
<dbReference type="Gene3D" id="3.40.50.300">
    <property type="entry name" value="P-loop containing nucleotide triphosphate hydrolases"/>
    <property type="match status" value="2"/>
</dbReference>
<name>S9TQF4_9TRYP</name>
<dbReference type="OrthoDB" id="2187at2759"/>
<dbReference type="InterPro" id="IPR015342">
    <property type="entry name" value="PEX1-N_C-lobe"/>
</dbReference>
<dbReference type="GO" id="GO:0016887">
    <property type="term" value="F:ATP hydrolysis activity"/>
    <property type="evidence" value="ECO:0007669"/>
    <property type="project" value="InterPro"/>
</dbReference>
<dbReference type="InterPro" id="IPR003959">
    <property type="entry name" value="ATPase_AAA_core"/>
</dbReference>
<comment type="subcellular location">
    <subcellularLocation>
        <location evidence="1">Membrane</location>
    </subcellularLocation>
</comment>
<evidence type="ECO:0000256" key="2">
    <source>
        <dbReference type="ARBA" id="ARBA00006914"/>
    </source>
</evidence>
<dbReference type="SMART" id="SM00382">
    <property type="entry name" value="AAA"/>
    <property type="match status" value="2"/>
</dbReference>
<dbReference type="SUPFAM" id="SSF52540">
    <property type="entry name" value="P-loop containing nucleoside triphosphate hydrolases"/>
    <property type="match status" value="2"/>
</dbReference>
<proteinExistence type="inferred from homology"/>
<keyword evidence="3" id="KW-0547">Nucleotide-binding</keyword>
<comment type="caution">
    <text evidence="12">The sequence shown here is derived from an EMBL/GenBank/DDBJ whole genome shotgun (WGS) entry which is preliminary data.</text>
</comment>
<dbReference type="PROSITE" id="PS00674">
    <property type="entry name" value="AAA"/>
    <property type="match status" value="1"/>
</dbReference>
<sequence>MALLLYFFLSFTHSLSFAESTHIFNRSSHMLTNNLEVSVESSRTDSFATVSSSFIKDVFAPMFGTTIPPVVPAKLIGSDGRTCYVGCLTQRPHQKARKLFLSVAMVADLHLAEGEMVQCMPLRGVPQATRVFVDPLTVDESEVVEHNASLIENQLLRQIQVVAPHMAITVQLFPGMRARVKVGKIECGDTVVEEGCVSMFEGTLFIVATRARVEPSKGQNALWGVVRAVPAGHRKRDAEESEADRGEGASDPPLRLRASPATAAQYNWVDGATVGGLDQAQATRLEGDTLSPSFLREHVVAYELSIDQALHGGRVYADGLLQPTNMLVLPRPEDVVTVTASANRGEGGATRAPTRADGHVPEAALPTLEELDAVHEAVPSELLARVQFALERGQGDNILFSGAKGYGKTAVVQRVLRRAQRSAVAAHTLYVDCVESKALLPELKRCMQECLLCAPAVLVLDNFDRIAPSQAEGQAQSISDQTQAELELLLSMSRRTVALVGGAAGIVVLATCANRDAVHEYFRSAHLFPVQLTLGPLTRVTRTALVQQLLPQLAPEEHAGVVSFMENFTAFDTIHFVNRVKDVYYQKKRTIPAKECAAQCAEGYKPIAHAGIKFLKGEKLVWESIGGLVEAKKVLYDTLVLPMHHPQLFARLPLKTRSGLLLYGPSGCGKTFVVESIVNAQNLNCIVVNGPEVFGKYIGQSEQKIRDIFERAQAAAPCVIFFDEFESVAPQRGADNSGVTDRVVNQLLCYMDGVEGRKDVYVVAASSRPDLIDAALLRPGRLDKAVCCPVPTERDRAAILRFLLDNVEADVTEADVAQIAAQTDQWTPADLSAVVATANTLVSQRIVEELTRAARDHETAASEASEALFLIADVGEGTTRDKVAGSLDYLKQKTTATLTARQQEERITVADVRAAMATTRPSLTPADIAKHERIHKLFSKGETPQPPVPGTKVITA</sequence>
<dbReference type="InterPro" id="IPR003593">
    <property type="entry name" value="AAA+_ATPase"/>
</dbReference>
<keyword evidence="10" id="KW-0732">Signal</keyword>
<evidence type="ECO:0000313" key="13">
    <source>
        <dbReference type="Proteomes" id="UP000015354"/>
    </source>
</evidence>
<dbReference type="PANTHER" id="PTHR23077">
    <property type="entry name" value="AAA-FAMILY ATPASE"/>
    <property type="match status" value="1"/>
</dbReference>
<evidence type="ECO:0000256" key="1">
    <source>
        <dbReference type="ARBA" id="ARBA00004370"/>
    </source>
</evidence>
<dbReference type="GO" id="GO:0005778">
    <property type="term" value="C:peroxisomal membrane"/>
    <property type="evidence" value="ECO:0007669"/>
    <property type="project" value="TreeGrafter"/>
</dbReference>
<feature type="signal peptide" evidence="10">
    <location>
        <begin position="1"/>
        <end position="18"/>
    </location>
</feature>
<keyword evidence="5" id="KW-0067">ATP-binding</keyword>
<dbReference type="InterPro" id="IPR003960">
    <property type="entry name" value="ATPase_AAA_CS"/>
</dbReference>
<accession>S9TQF4</accession>
<dbReference type="EMBL" id="ATMH01008945">
    <property type="protein sequence ID" value="EPY20552.1"/>
    <property type="molecule type" value="Genomic_DNA"/>
</dbReference>
<evidence type="ECO:0000256" key="5">
    <source>
        <dbReference type="ARBA" id="ARBA00022840"/>
    </source>
</evidence>
<evidence type="ECO:0000256" key="4">
    <source>
        <dbReference type="ARBA" id="ARBA00022801"/>
    </source>
</evidence>
<dbReference type="InterPro" id="IPR029067">
    <property type="entry name" value="CDC48_domain_2-like_sf"/>
</dbReference>
<organism evidence="12 13">
    <name type="scientific">Strigomonas culicis</name>
    <dbReference type="NCBI Taxonomy" id="28005"/>
    <lineage>
        <taxon>Eukaryota</taxon>
        <taxon>Discoba</taxon>
        <taxon>Euglenozoa</taxon>
        <taxon>Kinetoplastea</taxon>
        <taxon>Metakinetoplastina</taxon>
        <taxon>Trypanosomatida</taxon>
        <taxon>Trypanosomatidae</taxon>
        <taxon>Strigomonadinae</taxon>
        <taxon>Strigomonas</taxon>
    </lineage>
</organism>
<dbReference type="Gene3D" id="3.10.330.10">
    <property type="match status" value="1"/>
</dbReference>
<evidence type="ECO:0000256" key="9">
    <source>
        <dbReference type="SAM" id="MobiDB-lite"/>
    </source>
</evidence>
<evidence type="ECO:0000313" key="12">
    <source>
        <dbReference type="EMBL" id="EPY20552.1"/>
    </source>
</evidence>
<protein>
    <recommendedName>
        <fullName evidence="8">Peroxisomal ATPase PEX1</fullName>
    </recommendedName>
    <alternativeName>
        <fullName evidence="7">Peroxin-1</fullName>
    </alternativeName>
</protein>
<evidence type="ECO:0000256" key="6">
    <source>
        <dbReference type="ARBA" id="ARBA00023136"/>
    </source>
</evidence>
<dbReference type="SUPFAM" id="SSF54585">
    <property type="entry name" value="Cdc48 domain 2-like"/>
    <property type="match status" value="1"/>
</dbReference>